<organism evidence="7 8">
    <name type="scientific">Sphingobium amiense</name>
    <dbReference type="NCBI Taxonomy" id="135719"/>
    <lineage>
        <taxon>Bacteria</taxon>
        <taxon>Pseudomonadati</taxon>
        <taxon>Pseudomonadota</taxon>
        <taxon>Alphaproteobacteria</taxon>
        <taxon>Sphingomonadales</taxon>
        <taxon>Sphingomonadaceae</taxon>
        <taxon>Sphingobium</taxon>
    </lineage>
</organism>
<keyword evidence="7" id="KW-0436">Ligase</keyword>
<dbReference type="Proteomes" id="UP000279959">
    <property type="component" value="Chromosome"/>
</dbReference>
<evidence type="ECO:0000256" key="1">
    <source>
        <dbReference type="ARBA" id="ARBA00004141"/>
    </source>
</evidence>
<accession>A0A494WAM4</accession>
<feature type="transmembrane region" description="Helical" evidence="5">
    <location>
        <begin position="179"/>
        <end position="212"/>
    </location>
</feature>
<evidence type="ECO:0000259" key="6">
    <source>
        <dbReference type="Pfam" id="PF04932"/>
    </source>
</evidence>
<feature type="transmembrane region" description="Helical" evidence="5">
    <location>
        <begin position="59"/>
        <end position="78"/>
    </location>
</feature>
<feature type="transmembrane region" description="Helical" evidence="5">
    <location>
        <begin position="109"/>
        <end position="131"/>
    </location>
</feature>
<feature type="transmembrane region" description="Helical" evidence="5">
    <location>
        <begin position="373"/>
        <end position="391"/>
    </location>
</feature>
<gene>
    <name evidence="7" type="ORF">SAMIE_1032280</name>
</gene>
<keyword evidence="3 5" id="KW-1133">Transmembrane helix</keyword>
<keyword evidence="8" id="KW-1185">Reference proteome</keyword>
<dbReference type="GO" id="GO:0016020">
    <property type="term" value="C:membrane"/>
    <property type="evidence" value="ECO:0007669"/>
    <property type="project" value="UniProtKB-SubCell"/>
</dbReference>
<reference evidence="7 8" key="1">
    <citation type="submission" date="2018-05" db="EMBL/GenBank/DDBJ databases">
        <title>Complete Genome Sequence of the Nonylphenol-Degrading Bacterium Sphingobium amiense DSM 16289T.</title>
        <authorList>
            <person name="Ootsuka M."/>
            <person name="Nishizawa T."/>
            <person name="Ohta H."/>
        </authorList>
    </citation>
    <scope>NUCLEOTIDE SEQUENCE [LARGE SCALE GENOMIC DNA]</scope>
    <source>
        <strain evidence="7 8">DSM 16289</strain>
    </source>
</reference>
<feature type="transmembrane region" description="Helical" evidence="5">
    <location>
        <begin position="219"/>
        <end position="243"/>
    </location>
</feature>
<feature type="domain" description="O-antigen ligase-related" evidence="6">
    <location>
        <begin position="184"/>
        <end position="328"/>
    </location>
</feature>
<proteinExistence type="predicted"/>
<dbReference type="KEGG" id="sami:SAMIE_1032280"/>
<evidence type="ECO:0000256" key="3">
    <source>
        <dbReference type="ARBA" id="ARBA00022989"/>
    </source>
</evidence>
<keyword evidence="4 5" id="KW-0472">Membrane</keyword>
<dbReference type="GO" id="GO:0016874">
    <property type="term" value="F:ligase activity"/>
    <property type="evidence" value="ECO:0007669"/>
    <property type="project" value="UniProtKB-KW"/>
</dbReference>
<feature type="transmembrane region" description="Helical" evidence="5">
    <location>
        <begin position="317"/>
        <end position="337"/>
    </location>
</feature>
<sequence>MALASGGLSKLFVSTTGAAMDRVDGDVSFGVTALYIPAYLYTLWIMYRMPFAFFKAIKRIGPLWIPILFSAVSLLWSLSPATTGRRFALLLMCAFFSAALVTRLGRSGLVRVIGFTAIGIVVVQLLSAIVVPSLGMPHDKFYPAIPGLFLQKNGAGRTLVIGLIAGLALLQTRPKALSYTVLGASMLGVAASTSGTAIGSAALCLIIYYILVSLRGAGLFWLSTIAGLIVALLFVGSFGLTFLSDDSTYAVLGKDATLTGRTSIWAGVWRAINAGHHWWTGYGYEAFFASPQGVGSINWNMYDYVPPHAHNGLLQTWLNTGIIGVILTIGSLLYLFVRAADNFAKLNDRLSTFDIVFMAFFLLVNVTEQTTMLYNNFIWVMFVAVAALPGIDGRAAQRIGAPGRGARASVTNARDGASDDIFQHTRER</sequence>
<feature type="transmembrane region" description="Helical" evidence="5">
    <location>
        <begin position="28"/>
        <end position="47"/>
    </location>
</feature>
<feature type="transmembrane region" description="Helical" evidence="5">
    <location>
        <begin position="349"/>
        <end position="367"/>
    </location>
</feature>
<dbReference type="PANTHER" id="PTHR37422">
    <property type="entry name" value="TEICHURONIC ACID BIOSYNTHESIS PROTEIN TUAE"/>
    <property type="match status" value="1"/>
</dbReference>
<feature type="transmembrane region" description="Helical" evidence="5">
    <location>
        <begin position="84"/>
        <end position="102"/>
    </location>
</feature>
<evidence type="ECO:0000256" key="2">
    <source>
        <dbReference type="ARBA" id="ARBA00022692"/>
    </source>
</evidence>
<keyword evidence="2 5" id="KW-0812">Transmembrane</keyword>
<evidence type="ECO:0000313" key="7">
    <source>
        <dbReference type="EMBL" id="BBD99727.1"/>
    </source>
</evidence>
<dbReference type="EMBL" id="AP018664">
    <property type="protein sequence ID" value="BBD99727.1"/>
    <property type="molecule type" value="Genomic_DNA"/>
</dbReference>
<protein>
    <submittedName>
        <fullName evidence="7">O-antigen ligase family protein</fullName>
    </submittedName>
</protein>
<dbReference type="AlphaFoldDB" id="A0A494WAM4"/>
<dbReference type="InterPro" id="IPR051533">
    <property type="entry name" value="WaaL-like"/>
</dbReference>
<evidence type="ECO:0000256" key="4">
    <source>
        <dbReference type="ARBA" id="ARBA00023136"/>
    </source>
</evidence>
<evidence type="ECO:0000256" key="5">
    <source>
        <dbReference type="SAM" id="Phobius"/>
    </source>
</evidence>
<dbReference type="Pfam" id="PF04932">
    <property type="entry name" value="Wzy_C"/>
    <property type="match status" value="1"/>
</dbReference>
<name>A0A494WAM4_9SPHN</name>
<dbReference type="InterPro" id="IPR007016">
    <property type="entry name" value="O-antigen_ligase-rel_domated"/>
</dbReference>
<comment type="subcellular location">
    <subcellularLocation>
        <location evidence="1">Membrane</location>
        <topology evidence="1">Multi-pass membrane protein</topology>
    </subcellularLocation>
</comment>
<dbReference type="PANTHER" id="PTHR37422:SF13">
    <property type="entry name" value="LIPOPOLYSACCHARIDE BIOSYNTHESIS PROTEIN PA4999-RELATED"/>
    <property type="match status" value="1"/>
</dbReference>
<evidence type="ECO:0000313" key="8">
    <source>
        <dbReference type="Proteomes" id="UP000279959"/>
    </source>
</evidence>